<dbReference type="Proteomes" id="UP000030645">
    <property type="component" value="Unassembled WGS sequence"/>
</dbReference>
<feature type="region of interest" description="Disordered" evidence="1">
    <location>
        <begin position="1"/>
        <end position="23"/>
    </location>
</feature>
<dbReference type="AlphaFoldDB" id="W9SAW6"/>
<protein>
    <submittedName>
        <fullName evidence="2">Uncharacterized protein</fullName>
    </submittedName>
</protein>
<accession>W9SAW6</accession>
<evidence type="ECO:0000256" key="1">
    <source>
        <dbReference type="SAM" id="MobiDB-lite"/>
    </source>
</evidence>
<reference evidence="3" key="1">
    <citation type="submission" date="2013-01" db="EMBL/GenBank/DDBJ databases">
        <title>Draft Genome Sequence of a Mulberry Tree, Morus notabilis C.K. Schneid.</title>
        <authorList>
            <person name="He N."/>
            <person name="Zhao S."/>
        </authorList>
    </citation>
    <scope>NUCLEOTIDE SEQUENCE</scope>
</reference>
<dbReference type="EMBL" id="KE345900">
    <property type="protein sequence ID" value="EXC20001.1"/>
    <property type="molecule type" value="Genomic_DNA"/>
</dbReference>
<organism evidence="2 3">
    <name type="scientific">Morus notabilis</name>
    <dbReference type="NCBI Taxonomy" id="981085"/>
    <lineage>
        <taxon>Eukaryota</taxon>
        <taxon>Viridiplantae</taxon>
        <taxon>Streptophyta</taxon>
        <taxon>Embryophyta</taxon>
        <taxon>Tracheophyta</taxon>
        <taxon>Spermatophyta</taxon>
        <taxon>Magnoliopsida</taxon>
        <taxon>eudicotyledons</taxon>
        <taxon>Gunneridae</taxon>
        <taxon>Pentapetalae</taxon>
        <taxon>rosids</taxon>
        <taxon>fabids</taxon>
        <taxon>Rosales</taxon>
        <taxon>Moraceae</taxon>
        <taxon>Moreae</taxon>
        <taxon>Morus</taxon>
    </lineage>
</organism>
<proteinExistence type="predicted"/>
<gene>
    <name evidence="2" type="ORF">L484_015677</name>
</gene>
<sequence length="66" mass="7486">MNHDSNQRTNPPTKRSSSDCHKGVIVSSDMRNEEFKIIPLLDVQLFVSDGKGQEPRGEKNMVLNIF</sequence>
<evidence type="ECO:0000313" key="3">
    <source>
        <dbReference type="Proteomes" id="UP000030645"/>
    </source>
</evidence>
<name>W9SAW6_9ROSA</name>
<evidence type="ECO:0000313" key="2">
    <source>
        <dbReference type="EMBL" id="EXC20001.1"/>
    </source>
</evidence>
<keyword evidence="3" id="KW-1185">Reference proteome</keyword>